<dbReference type="HOGENOM" id="CLU_3348670_0_0_0"/>
<gene>
    <name evidence="1" type="ordered locus">SNE_A05490</name>
</gene>
<reference key="1">
    <citation type="journal article" date="2011" name="Mol. Biol. Evol.">
        <title>Unity in variety -- the pan-genome of the Chlamydiae.</title>
        <authorList>
            <person name="Collingro A."/>
            <person name="Tischler P."/>
            <person name="Weinmaier T."/>
            <person name="Penz T."/>
            <person name="Heinz E."/>
            <person name="Brunham R.C."/>
            <person name="Read T.D."/>
            <person name="Bavoil P.M."/>
            <person name="Sachse K."/>
            <person name="Kahane S."/>
            <person name="Friedman M.G."/>
            <person name="Rattei T."/>
            <person name="Myers G.S.A."/>
            <person name="Horn M."/>
        </authorList>
    </citation>
    <scope>NUCLEOTIDE SEQUENCE</scope>
    <source>
        <strain>Z</strain>
    </source>
</reference>
<keyword evidence="2" id="KW-1185">Reference proteome</keyword>
<name>F8L6S8_SIMNZ</name>
<sequence>MHEIPLFLKNLQQGYHGVRKKRHKKRALQGALFLPIR</sequence>
<evidence type="ECO:0000313" key="1">
    <source>
        <dbReference type="EMBL" id="CCB88426.1"/>
    </source>
</evidence>
<dbReference type="AlphaFoldDB" id="F8L6S8"/>
<proteinExistence type="predicted"/>
<reference evidence="1 2" key="2">
    <citation type="journal article" date="2011" name="Mol. Biol. Evol.">
        <title>Unity in variety--the pan-genome of the Chlamydiae.</title>
        <authorList>
            <person name="Collingro A."/>
            <person name="Tischler P."/>
            <person name="Weinmaier T."/>
            <person name="Penz T."/>
            <person name="Heinz E."/>
            <person name="Brunham R.C."/>
            <person name="Read T.D."/>
            <person name="Bavoil P.M."/>
            <person name="Sachse K."/>
            <person name="Kahane S."/>
            <person name="Friedman M.G."/>
            <person name="Rattei T."/>
            <person name="Myers G.S."/>
            <person name="Horn M."/>
        </authorList>
    </citation>
    <scope>NUCLEOTIDE SEQUENCE [LARGE SCALE GENOMIC DNA]</scope>
    <source>
        <strain evidence="2">ATCC VR-1471 / Z</strain>
    </source>
</reference>
<dbReference type="Proteomes" id="UP000000496">
    <property type="component" value="Chromosome gsn.131"/>
</dbReference>
<dbReference type="KEGG" id="sng:SNE_A05490"/>
<dbReference type="EMBL" id="FR872582">
    <property type="protein sequence ID" value="CCB88426.1"/>
    <property type="molecule type" value="Genomic_DNA"/>
</dbReference>
<organism evidence="1 2">
    <name type="scientific">Simkania negevensis (strain ATCC VR-1471 / DSM 27360 / Z)</name>
    <dbReference type="NCBI Taxonomy" id="331113"/>
    <lineage>
        <taxon>Bacteria</taxon>
        <taxon>Pseudomonadati</taxon>
        <taxon>Chlamydiota</taxon>
        <taxon>Chlamydiia</taxon>
        <taxon>Parachlamydiales</taxon>
        <taxon>Simkaniaceae</taxon>
        <taxon>Simkania</taxon>
    </lineage>
</organism>
<evidence type="ECO:0000313" key="2">
    <source>
        <dbReference type="Proteomes" id="UP000000496"/>
    </source>
</evidence>
<protein>
    <submittedName>
        <fullName evidence="1">Uncharacterized protein</fullName>
    </submittedName>
</protein>
<accession>F8L6S8</accession>